<dbReference type="EMBL" id="CP133622">
    <property type="protein sequence ID" value="WMV53852.1"/>
    <property type="molecule type" value="Genomic_DNA"/>
</dbReference>
<dbReference type="Proteomes" id="UP001234989">
    <property type="component" value="Chromosome 11"/>
</dbReference>
<organism evidence="1 2">
    <name type="scientific">Solanum verrucosum</name>
    <dbReference type="NCBI Taxonomy" id="315347"/>
    <lineage>
        <taxon>Eukaryota</taxon>
        <taxon>Viridiplantae</taxon>
        <taxon>Streptophyta</taxon>
        <taxon>Embryophyta</taxon>
        <taxon>Tracheophyta</taxon>
        <taxon>Spermatophyta</taxon>
        <taxon>Magnoliopsida</taxon>
        <taxon>eudicotyledons</taxon>
        <taxon>Gunneridae</taxon>
        <taxon>Pentapetalae</taxon>
        <taxon>asterids</taxon>
        <taxon>lamiids</taxon>
        <taxon>Solanales</taxon>
        <taxon>Solanaceae</taxon>
        <taxon>Solanoideae</taxon>
        <taxon>Solaneae</taxon>
        <taxon>Solanum</taxon>
    </lineage>
</organism>
<dbReference type="AlphaFoldDB" id="A0AAF0ZVC9"/>
<keyword evidence="2" id="KW-1185">Reference proteome</keyword>
<evidence type="ECO:0000313" key="1">
    <source>
        <dbReference type="EMBL" id="WMV53852.1"/>
    </source>
</evidence>
<reference evidence="1" key="1">
    <citation type="submission" date="2023-08" db="EMBL/GenBank/DDBJ databases">
        <title>A de novo genome assembly of Solanum verrucosum Schlechtendal, a Mexican diploid species geographically isolated from the other diploid A-genome species in potato relatives.</title>
        <authorList>
            <person name="Hosaka K."/>
        </authorList>
    </citation>
    <scope>NUCLEOTIDE SEQUENCE</scope>
    <source>
        <tissue evidence="1">Young leaves</tissue>
    </source>
</reference>
<protein>
    <submittedName>
        <fullName evidence="1">Uncharacterized protein</fullName>
    </submittedName>
</protein>
<proteinExistence type="predicted"/>
<evidence type="ECO:0000313" key="2">
    <source>
        <dbReference type="Proteomes" id="UP001234989"/>
    </source>
</evidence>
<feature type="non-terminal residue" evidence="1">
    <location>
        <position position="1"/>
    </location>
</feature>
<accession>A0AAF0ZVC9</accession>
<name>A0AAF0ZVC9_SOLVR</name>
<sequence length="76" mass="8685">LLTREVNLKLITSTDIKSSNNTFPPSVRPPSINCSSYFKRIVRRIHQRSGTNCEASCASHAQFIRDCDFVERNPFL</sequence>
<gene>
    <name evidence="1" type="ORF">MTR67_047237</name>
</gene>